<organism evidence="1">
    <name type="scientific">Arundo donax</name>
    <name type="common">Giant reed</name>
    <name type="synonym">Donax arundinaceus</name>
    <dbReference type="NCBI Taxonomy" id="35708"/>
    <lineage>
        <taxon>Eukaryota</taxon>
        <taxon>Viridiplantae</taxon>
        <taxon>Streptophyta</taxon>
        <taxon>Embryophyta</taxon>
        <taxon>Tracheophyta</taxon>
        <taxon>Spermatophyta</taxon>
        <taxon>Magnoliopsida</taxon>
        <taxon>Liliopsida</taxon>
        <taxon>Poales</taxon>
        <taxon>Poaceae</taxon>
        <taxon>PACMAD clade</taxon>
        <taxon>Arundinoideae</taxon>
        <taxon>Arundineae</taxon>
        <taxon>Arundo</taxon>
    </lineage>
</organism>
<name>A0A0A9BX89_ARUDO</name>
<reference evidence="1" key="1">
    <citation type="submission" date="2014-09" db="EMBL/GenBank/DDBJ databases">
        <authorList>
            <person name="Magalhaes I.L.F."/>
            <person name="Oliveira U."/>
            <person name="Santos F.R."/>
            <person name="Vidigal T.H.D.A."/>
            <person name="Brescovit A.D."/>
            <person name="Santos A.J."/>
        </authorList>
    </citation>
    <scope>NUCLEOTIDE SEQUENCE</scope>
    <source>
        <tissue evidence="1">Shoot tissue taken approximately 20 cm above the soil surface</tissue>
    </source>
</reference>
<dbReference type="AlphaFoldDB" id="A0A0A9BX89"/>
<reference evidence="1" key="2">
    <citation type="journal article" date="2015" name="Data Brief">
        <title>Shoot transcriptome of the giant reed, Arundo donax.</title>
        <authorList>
            <person name="Barrero R.A."/>
            <person name="Guerrero F.D."/>
            <person name="Moolhuijzen P."/>
            <person name="Goolsby J.A."/>
            <person name="Tidwell J."/>
            <person name="Bellgard S.E."/>
            <person name="Bellgard M.I."/>
        </authorList>
    </citation>
    <scope>NUCLEOTIDE SEQUENCE</scope>
    <source>
        <tissue evidence="1">Shoot tissue taken approximately 20 cm above the soil surface</tissue>
    </source>
</reference>
<protein>
    <submittedName>
        <fullName evidence="1">Uncharacterized protein</fullName>
    </submittedName>
</protein>
<dbReference type="EMBL" id="GBRH01229276">
    <property type="protein sequence ID" value="JAD68619.1"/>
    <property type="molecule type" value="Transcribed_RNA"/>
</dbReference>
<proteinExistence type="predicted"/>
<evidence type="ECO:0000313" key="1">
    <source>
        <dbReference type="EMBL" id="JAD68619.1"/>
    </source>
</evidence>
<accession>A0A0A9BX89</accession>
<sequence>MFTSIFNLLASRFFTQFAFFKLFSISSAAS</sequence>